<feature type="domain" description="Response regulatory" evidence="3">
    <location>
        <begin position="4"/>
        <end position="120"/>
    </location>
</feature>
<dbReference type="InterPro" id="IPR011006">
    <property type="entry name" value="CheY-like_superfamily"/>
</dbReference>
<gene>
    <name evidence="4" type="ORF">O9Z63_20625</name>
</gene>
<dbReference type="InterPro" id="IPR001789">
    <property type="entry name" value="Sig_transdc_resp-reg_receiver"/>
</dbReference>
<dbReference type="Pfam" id="PF00072">
    <property type="entry name" value="Response_reg"/>
    <property type="match status" value="1"/>
</dbReference>
<dbReference type="InterPro" id="IPR050595">
    <property type="entry name" value="Bact_response_regulator"/>
</dbReference>
<evidence type="ECO:0000259" key="3">
    <source>
        <dbReference type="PROSITE" id="PS50110"/>
    </source>
</evidence>
<dbReference type="PANTHER" id="PTHR44591">
    <property type="entry name" value="STRESS RESPONSE REGULATOR PROTEIN 1"/>
    <property type="match status" value="1"/>
</dbReference>
<geneLocation type="plasmid" evidence="4 5">
    <name>unnamed2</name>
</geneLocation>
<sequence>MKKNLLIVDDEPAMQLILTRYFSADYTVVTQANGALALQWLNAGHAVDAIVADYQMPVMDGPAFIEQVRRHPLHRHVPLLVLSGKEETSSKIQCLRHGADDYLVKPFNPEELELRLRVMLRRMPRD</sequence>
<keyword evidence="5" id="KW-1185">Reference proteome</keyword>
<dbReference type="SUPFAM" id="SSF52172">
    <property type="entry name" value="CheY-like"/>
    <property type="match status" value="1"/>
</dbReference>
<organism evidence="4 5">
    <name type="scientific">Hymenobacter yonginensis</name>
    <dbReference type="NCBI Taxonomy" id="748197"/>
    <lineage>
        <taxon>Bacteria</taxon>
        <taxon>Pseudomonadati</taxon>
        <taxon>Bacteroidota</taxon>
        <taxon>Cytophagia</taxon>
        <taxon>Cytophagales</taxon>
        <taxon>Hymenobacteraceae</taxon>
        <taxon>Hymenobacter</taxon>
    </lineage>
</organism>
<dbReference type="EMBL" id="CP115397">
    <property type="protein sequence ID" value="WBO86688.1"/>
    <property type="molecule type" value="Genomic_DNA"/>
</dbReference>
<evidence type="ECO:0000256" key="2">
    <source>
        <dbReference type="PROSITE-ProRule" id="PRU00169"/>
    </source>
</evidence>
<evidence type="ECO:0000313" key="4">
    <source>
        <dbReference type="EMBL" id="WBO86688.1"/>
    </source>
</evidence>
<name>A0ABY7PV43_9BACT</name>
<evidence type="ECO:0000256" key="1">
    <source>
        <dbReference type="ARBA" id="ARBA00022553"/>
    </source>
</evidence>
<dbReference type="RefSeq" id="WP_270129334.1">
    <property type="nucleotide sequence ID" value="NZ_CP115397.1"/>
</dbReference>
<dbReference type="PROSITE" id="PS50110">
    <property type="entry name" value="RESPONSE_REGULATORY"/>
    <property type="match status" value="1"/>
</dbReference>
<keyword evidence="1 2" id="KW-0597">Phosphoprotein</keyword>
<dbReference type="SMART" id="SM00448">
    <property type="entry name" value="REC"/>
    <property type="match status" value="1"/>
</dbReference>
<protein>
    <submittedName>
        <fullName evidence="4">Response regulator</fullName>
    </submittedName>
</protein>
<evidence type="ECO:0000313" key="5">
    <source>
        <dbReference type="Proteomes" id="UP001211872"/>
    </source>
</evidence>
<dbReference type="Gene3D" id="3.40.50.2300">
    <property type="match status" value="1"/>
</dbReference>
<dbReference type="PANTHER" id="PTHR44591:SF3">
    <property type="entry name" value="RESPONSE REGULATORY DOMAIN-CONTAINING PROTEIN"/>
    <property type="match status" value="1"/>
</dbReference>
<reference evidence="4 5" key="1">
    <citation type="journal article" date="2011" name="Int. J. Syst. Evol. Microbiol.">
        <title>Hymenobacter yonginensis sp. nov., isolated from a mesotrophic artificial lake.</title>
        <authorList>
            <person name="Joung Y."/>
            <person name="Cho S.H."/>
            <person name="Kim H."/>
            <person name="Kim S.B."/>
            <person name="Joh K."/>
        </authorList>
    </citation>
    <scope>NUCLEOTIDE SEQUENCE [LARGE SCALE GENOMIC DNA]</scope>
    <source>
        <strain evidence="4 5">KCTC 22745</strain>
    </source>
</reference>
<keyword evidence="4" id="KW-0614">Plasmid</keyword>
<proteinExistence type="predicted"/>
<feature type="modified residue" description="4-aspartylphosphate" evidence="2">
    <location>
        <position position="53"/>
    </location>
</feature>
<dbReference type="Proteomes" id="UP001211872">
    <property type="component" value="Plasmid unnamed2"/>
</dbReference>
<accession>A0ABY7PV43</accession>